<feature type="compositionally biased region" description="Polar residues" evidence="1">
    <location>
        <begin position="130"/>
        <end position="146"/>
    </location>
</feature>
<organism evidence="2 3">
    <name type="scientific">Reticulomyxa filosa</name>
    <dbReference type="NCBI Taxonomy" id="46433"/>
    <lineage>
        <taxon>Eukaryota</taxon>
        <taxon>Sar</taxon>
        <taxon>Rhizaria</taxon>
        <taxon>Retaria</taxon>
        <taxon>Foraminifera</taxon>
        <taxon>Monothalamids</taxon>
        <taxon>Reticulomyxidae</taxon>
        <taxon>Reticulomyxa</taxon>
    </lineage>
</organism>
<dbReference type="AlphaFoldDB" id="X6LSM1"/>
<feature type="non-terminal residue" evidence="2">
    <location>
        <position position="159"/>
    </location>
</feature>
<feature type="compositionally biased region" description="Basic and acidic residues" evidence="1">
    <location>
        <begin position="24"/>
        <end position="40"/>
    </location>
</feature>
<proteinExistence type="predicted"/>
<evidence type="ECO:0000313" key="2">
    <source>
        <dbReference type="EMBL" id="ETO04127.1"/>
    </source>
</evidence>
<feature type="non-terminal residue" evidence="2">
    <location>
        <position position="1"/>
    </location>
</feature>
<keyword evidence="3" id="KW-1185">Reference proteome</keyword>
<protein>
    <submittedName>
        <fullName evidence="2">Uncharacterized protein</fullName>
    </submittedName>
</protein>
<comment type="caution">
    <text evidence="2">The sequence shown here is derived from an EMBL/GenBank/DDBJ whole genome shotgun (WGS) entry which is preliminary data.</text>
</comment>
<reference evidence="2 3" key="1">
    <citation type="journal article" date="2013" name="Curr. Biol.">
        <title>The Genome of the Foraminiferan Reticulomyxa filosa.</title>
        <authorList>
            <person name="Glockner G."/>
            <person name="Hulsmann N."/>
            <person name="Schleicher M."/>
            <person name="Noegel A.A."/>
            <person name="Eichinger L."/>
            <person name="Gallinger C."/>
            <person name="Pawlowski J."/>
            <person name="Sierra R."/>
            <person name="Euteneuer U."/>
            <person name="Pillet L."/>
            <person name="Moustafa A."/>
            <person name="Platzer M."/>
            <person name="Groth M."/>
            <person name="Szafranski K."/>
            <person name="Schliwa M."/>
        </authorList>
    </citation>
    <scope>NUCLEOTIDE SEQUENCE [LARGE SCALE GENOMIC DNA]</scope>
</reference>
<evidence type="ECO:0000313" key="3">
    <source>
        <dbReference type="Proteomes" id="UP000023152"/>
    </source>
</evidence>
<feature type="region of interest" description="Disordered" evidence="1">
    <location>
        <begin position="1"/>
        <end position="159"/>
    </location>
</feature>
<feature type="compositionally biased region" description="Low complexity" evidence="1">
    <location>
        <begin position="1"/>
        <end position="10"/>
    </location>
</feature>
<evidence type="ECO:0000256" key="1">
    <source>
        <dbReference type="SAM" id="MobiDB-lite"/>
    </source>
</evidence>
<dbReference type="Proteomes" id="UP000023152">
    <property type="component" value="Unassembled WGS sequence"/>
</dbReference>
<feature type="compositionally biased region" description="Acidic residues" evidence="1">
    <location>
        <begin position="11"/>
        <end position="23"/>
    </location>
</feature>
<name>X6LSM1_RETFI</name>
<dbReference type="EMBL" id="ASPP01030208">
    <property type="protein sequence ID" value="ETO04127.1"/>
    <property type="molecule type" value="Genomic_DNA"/>
</dbReference>
<accession>X6LSM1</accession>
<gene>
    <name evidence="2" type="ORF">RFI_33275</name>
</gene>
<sequence>NNNNNNNNNGGEDEEDEDEEEGEERSANTDNDKKKTEPLKKSSNTRMAHSTRVGKAQSNSLMKVKAAAMTSPAQKSETSNDNNNNNNKNKGKPVGQNKAPLQKGSRAQPSAGINARRPQAKTDEELVVGSRTTKGVSAENAKNTQGLRVRVQKTVNNNT</sequence>